<feature type="domain" description="Right handed beta helix" evidence="5">
    <location>
        <begin position="46"/>
        <end position="149"/>
    </location>
</feature>
<evidence type="ECO:0000256" key="4">
    <source>
        <dbReference type="SAM" id="MobiDB-lite"/>
    </source>
</evidence>
<dbReference type="AlphaFoldDB" id="A0A6L5Z597"/>
<dbReference type="RefSeq" id="WP_154449170.1">
    <property type="nucleotide sequence ID" value="NZ_WIND01000024.1"/>
</dbReference>
<dbReference type="Gene3D" id="2.160.20.10">
    <property type="entry name" value="Single-stranded right-handed beta-helix, Pectin lyase-like"/>
    <property type="match status" value="1"/>
</dbReference>
<dbReference type="InterPro" id="IPR001343">
    <property type="entry name" value="Hemolysn_Ca-bd"/>
</dbReference>
<protein>
    <recommendedName>
        <fullName evidence="5">Right handed beta helix domain-containing protein</fullName>
    </recommendedName>
</protein>
<dbReference type="PANTHER" id="PTHR38340">
    <property type="entry name" value="S-LAYER PROTEIN"/>
    <property type="match status" value="1"/>
</dbReference>
<dbReference type="InterPro" id="IPR039448">
    <property type="entry name" value="Beta_helix"/>
</dbReference>
<dbReference type="Gene3D" id="2.150.10.10">
    <property type="entry name" value="Serralysin-like metalloprotease, C-terminal"/>
    <property type="match status" value="2"/>
</dbReference>
<dbReference type="GO" id="GO:0005509">
    <property type="term" value="F:calcium ion binding"/>
    <property type="evidence" value="ECO:0007669"/>
    <property type="project" value="InterPro"/>
</dbReference>
<proteinExistence type="predicted"/>
<dbReference type="Pfam" id="PF13229">
    <property type="entry name" value="Beta_helix"/>
    <property type="match status" value="1"/>
</dbReference>
<feature type="region of interest" description="Disordered" evidence="4">
    <location>
        <begin position="342"/>
        <end position="428"/>
    </location>
</feature>
<dbReference type="InterPro" id="IPR011050">
    <property type="entry name" value="Pectin_lyase_fold/virulence"/>
</dbReference>
<name>A0A6L5Z597_9RHOB</name>
<evidence type="ECO:0000259" key="5">
    <source>
        <dbReference type="Pfam" id="PF13229"/>
    </source>
</evidence>
<comment type="subcellular location">
    <subcellularLocation>
        <location evidence="2">Secreted</location>
    </subcellularLocation>
</comment>
<gene>
    <name evidence="6" type="ORF">GE300_19360</name>
</gene>
<dbReference type="EMBL" id="WIND01000024">
    <property type="protein sequence ID" value="MSU91741.1"/>
    <property type="molecule type" value="Genomic_DNA"/>
</dbReference>
<dbReference type="PANTHER" id="PTHR38340:SF1">
    <property type="entry name" value="S-LAYER PROTEIN"/>
    <property type="match status" value="1"/>
</dbReference>
<dbReference type="InterPro" id="IPR011049">
    <property type="entry name" value="Serralysin-like_metalloprot_C"/>
</dbReference>
<keyword evidence="7" id="KW-1185">Reference proteome</keyword>
<feature type="region of interest" description="Disordered" evidence="4">
    <location>
        <begin position="469"/>
        <end position="500"/>
    </location>
</feature>
<comment type="function">
    <text evidence="1">Converts beta-D-mannuronic acid (M) to alpha-L-guluronic acid (G), producing a polymer with gel-forming capacity, required for the formation of the cyst coat.</text>
</comment>
<dbReference type="Proteomes" id="UP000474957">
    <property type="component" value="Unassembled WGS sequence"/>
</dbReference>
<feature type="compositionally biased region" description="Pro residues" evidence="4">
    <location>
        <begin position="349"/>
        <end position="375"/>
    </location>
</feature>
<evidence type="ECO:0000256" key="3">
    <source>
        <dbReference type="ARBA" id="ARBA00022525"/>
    </source>
</evidence>
<keyword evidence="3" id="KW-0964">Secreted</keyword>
<dbReference type="InterPro" id="IPR050557">
    <property type="entry name" value="RTX_toxin/Mannuronan_C5-epim"/>
</dbReference>
<dbReference type="SUPFAM" id="SSF51120">
    <property type="entry name" value="beta-Roll"/>
    <property type="match status" value="2"/>
</dbReference>
<organism evidence="6 7">
    <name type="scientific">Halovulum marinum</name>
    <dbReference type="NCBI Taxonomy" id="2662447"/>
    <lineage>
        <taxon>Bacteria</taxon>
        <taxon>Pseudomonadati</taxon>
        <taxon>Pseudomonadota</taxon>
        <taxon>Alphaproteobacteria</taxon>
        <taxon>Rhodobacterales</taxon>
        <taxon>Paracoccaceae</taxon>
        <taxon>Halovulum</taxon>
    </lineage>
</organism>
<sequence>MATYTVSSSADLQSALSKASGGDEILLESGNYGDLRLTQDFSSEVTIRAIDQYGANFGGIEISGASNIVLDGLRVNNGSDTHIEIGNGSKQITVQNSDIGADSGYGALFGIRAKDSSNISYIDNYIHNVSNGTAMFQTDDVVVSGNRVDWVSLDAYKFSEVNGGLVENNWGPENVAATDGAHNDFMQFQGNPSTNFVIRGNVLLPAEGTDATAQGIFGNLHDSLIEQNIILTALVRGISVKSGNTVIDNTILDIPGQAVDETRIYHDGGTVENNIYTGWAGGTDGSNIVVQHDDKNDANYMYDLFTNFHGTGTTLEGLVPVEGSVVEGKGAYDRLMELLNGDAWTPTEPTQPAPEEPTEPAPTEPAPTDPAPTDPAPEEPTDPAPTDPAPEEPTDPAPTDPAPEEPVEEPAGSSGEGQEIYGDGADNVLTGTEYDDLIDGAGRSDTLSGLGGNDTLIGDSGNDILSGGDGNDLLRGGRGKDVLTGDNGNDELRGFRSDDEIDGGDGDDILIGDHGNDILVGGAGNDMLHGGNKDDILTGGAGADKFRFRENTDNDTVTDFEDGVDLIDLSLLDVDASALQNLIATGVSDANGGVRIDLSSVGAAGTVLFEGLERSVIDESDFLI</sequence>
<evidence type="ECO:0000313" key="6">
    <source>
        <dbReference type="EMBL" id="MSU91741.1"/>
    </source>
</evidence>
<evidence type="ECO:0000313" key="7">
    <source>
        <dbReference type="Proteomes" id="UP000474957"/>
    </source>
</evidence>
<accession>A0A6L5Z597</accession>
<reference evidence="6 7" key="1">
    <citation type="submission" date="2019-10" db="EMBL/GenBank/DDBJ databases">
        <title>Cognatihalovulum marinum gen. nov. sp. nov., a new member of the family Rhodobacteraceae isolated from deep seawater of the Northwest Indian Ocean.</title>
        <authorList>
            <person name="Ruan C."/>
            <person name="Wang J."/>
            <person name="Zheng X."/>
            <person name="Song L."/>
            <person name="Zhu Y."/>
            <person name="Huang Y."/>
            <person name="Lu Z."/>
            <person name="Du W."/>
            <person name="Huang L."/>
            <person name="Dai X."/>
        </authorList>
    </citation>
    <scope>NUCLEOTIDE SEQUENCE [LARGE SCALE GENOMIC DNA]</scope>
    <source>
        <strain evidence="6 7">2CG4</strain>
    </source>
</reference>
<evidence type="ECO:0000256" key="1">
    <source>
        <dbReference type="ARBA" id="ARBA00002822"/>
    </source>
</evidence>
<dbReference type="Pfam" id="PF00353">
    <property type="entry name" value="HemolysinCabind"/>
    <property type="match status" value="3"/>
</dbReference>
<dbReference type="PROSITE" id="PS00330">
    <property type="entry name" value="HEMOLYSIN_CALCIUM"/>
    <property type="match status" value="2"/>
</dbReference>
<comment type="caution">
    <text evidence="6">The sequence shown here is derived from an EMBL/GenBank/DDBJ whole genome shotgun (WGS) entry which is preliminary data.</text>
</comment>
<dbReference type="PRINTS" id="PR00313">
    <property type="entry name" value="CABNDNGRPT"/>
</dbReference>
<evidence type="ECO:0000256" key="2">
    <source>
        <dbReference type="ARBA" id="ARBA00004613"/>
    </source>
</evidence>
<dbReference type="GO" id="GO:0005576">
    <property type="term" value="C:extracellular region"/>
    <property type="evidence" value="ECO:0007669"/>
    <property type="project" value="UniProtKB-SubCell"/>
</dbReference>
<dbReference type="InterPro" id="IPR018511">
    <property type="entry name" value="Hemolysin-typ_Ca-bd_CS"/>
</dbReference>
<dbReference type="SUPFAM" id="SSF51126">
    <property type="entry name" value="Pectin lyase-like"/>
    <property type="match status" value="1"/>
</dbReference>
<dbReference type="InterPro" id="IPR012334">
    <property type="entry name" value="Pectin_lyas_fold"/>
</dbReference>